<dbReference type="Proteomes" id="UP000030302">
    <property type="component" value="Chromosome"/>
</dbReference>
<gene>
    <name evidence="1" type="ORF">LT85_1396</name>
</gene>
<reference evidence="2" key="1">
    <citation type="journal article" date="2014" name="Soil Biol. Biochem.">
        <title>Structure and function of bacterial communities in ageing soils: Insights from the Mendocino ecological staircase.</title>
        <authorList>
            <person name="Uroz S."/>
            <person name="Tech J.J."/>
            <person name="Sawaya N.A."/>
            <person name="Frey-Klett P."/>
            <person name="Leveau J.H.J."/>
        </authorList>
    </citation>
    <scope>NUCLEOTIDE SEQUENCE [LARGE SCALE GENOMIC DNA]</scope>
    <source>
        <strain evidence="2">Cal35</strain>
    </source>
</reference>
<evidence type="ECO:0000313" key="2">
    <source>
        <dbReference type="Proteomes" id="UP000030302"/>
    </source>
</evidence>
<dbReference type="KEGG" id="care:LT85_1396"/>
<protein>
    <submittedName>
        <fullName evidence="1">Uncharacterized protein</fullName>
    </submittedName>
</protein>
<keyword evidence="2" id="KW-1185">Reference proteome</keyword>
<sequence length="46" mass="5120">MPLPQSKVPANGSNQPVRIFAHELRKQIWSKLFGINSGLRSASCVR</sequence>
<accession>A0A0A1FA51</accession>
<organism evidence="1 2">
    <name type="scientific">Collimonas arenae</name>
    <dbReference type="NCBI Taxonomy" id="279058"/>
    <lineage>
        <taxon>Bacteria</taxon>
        <taxon>Pseudomonadati</taxon>
        <taxon>Pseudomonadota</taxon>
        <taxon>Betaproteobacteria</taxon>
        <taxon>Burkholderiales</taxon>
        <taxon>Oxalobacteraceae</taxon>
        <taxon>Collimonas</taxon>
    </lineage>
</organism>
<name>A0A0A1FA51_9BURK</name>
<evidence type="ECO:0000313" key="1">
    <source>
        <dbReference type="EMBL" id="AIY40554.1"/>
    </source>
</evidence>
<dbReference type="HOGENOM" id="CLU_3182385_0_0_4"/>
<dbReference type="EMBL" id="CP009962">
    <property type="protein sequence ID" value="AIY40554.1"/>
    <property type="molecule type" value="Genomic_DNA"/>
</dbReference>
<dbReference type="STRING" id="279058.LT85_1396"/>
<proteinExistence type="predicted"/>
<dbReference type="AlphaFoldDB" id="A0A0A1FA51"/>